<keyword evidence="1" id="KW-1185">Reference proteome</keyword>
<dbReference type="RefSeq" id="XP_034287175.1">
    <property type="nucleotide sequence ID" value="XM_034431284.2"/>
</dbReference>
<dbReference type="InParanoid" id="A0A6P9D6H0"/>
<dbReference type="Proteomes" id="UP001652622">
    <property type="component" value="Unplaced"/>
</dbReference>
<dbReference type="CTD" id="129521"/>
<dbReference type="InterPro" id="IPR043253">
    <property type="entry name" value="NmS"/>
</dbReference>
<proteinExistence type="predicted"/>
<reference evidence="2" key="1">
    <citation type="submission" date="2025-08" db="UniProtKB">
        <authorList>
            <consortium name="RefSeq"/>
        </authorList>
    </citation>
    <scope>IDENTIFICATION</scope>
    <source>
        <tissue evidence="2">Blood</tissue>
    </source>
</reference>
<dbReference type="AlphaFoldDB" id="A0A6P9D6H0"/>
<dbReference type="PANTHER" id="PTHR32414">
    <property type="entry name" value="NEUROMEDIN-S"/>
    <property type="match status" value="1"/>
</dbReference>
<gene>
    <name evidence="2" type="primary">NMS</name>
</gene>
<sequence length="207" mass="24407">MPLEFRLGIERLVAIWLLHELELVIHKNLGLIWWMKMKQSFSPFPLVFVICFCMGQFTSGFPQTFASYLDESNVPKNERLALCFSQWTELFEQSQISSAFLDFCNSIFDSLQIDEENNQELYKRFLFHYSRAQDPTYPLKTGSFPLHPLMSLAPKLSDRRKKRFLNPELQFAAAEFMKKDGLDDLGRSFFLFRVLIFLFPSSKWKNC</sequence>
<organism evidence="1 2">
    <name type="scientific">Pantherophis guttatus</name>
    <name type="common">Corn snake</name>
    <name type="synonym">Elaphe guttata</name>
    <dbReference type="NCBI Taxonomy" id="94885"/>
    <lineage>
        <taxon>Eukaryota</taxon>
        <taxon>Metazoa</taxon>
        <taxon>Chordata</taxon>
        <taxon>Craniata</taxon>
        <taxon>Vertebrata</taxon>
        <taxon>Euteleostomi</taxon>
        <taxon>Lepidosauria</taxon>
        <taxon>Squamata</taxon>
        <taxon>Bifurcata</taxon>
        <taxon>Unidentata</taxon>
        <taxon>Episquamata</taxon>
        <taxon>Toxicofera</taxon>
        <taxon>Serpentes</taxon>
        <taxon>Colubroidea</taxon>
        <taxon>Colubridae</taxon>
        <taxon>Colubrinae</taxon>
        <taxon>Pantherophis</taxon>
    </lineage>
</organism>
<name>A0A6P9D6H0_PANGU</name>
<dbReference type="KEGG" id="pgut:117673728"/>
<protein>
    <submittedName>
        <fullName evidence="2">Neuromedin-S isoform X1</fullName>
    </submittedName>
</protein>
<dbReference type="GeneID" id="117673728"/>
<evidence type="ECO:0000313" key="1">
    <source>
        <dbReference type="Proteomes" id="UP001652622"/>
    </source>
</evidence>
<accession>A0A6P9D6H0</accession>
<evidence type="ECO:0000313" key="2">
    <source>
        <dbReference type="RefSeq" id="XP_034287175.1"/>
    </source>
</evidence>
<dbReference type="OMA" id="FCMLPIP"/>
<dbReference type="PANTHER" id="PTHR32414:SF2">
    <property type="entry name" value="NEUROMEDIN-S"/>
    <property type="match status" value="1"/>
</dbReference>